<dbReference type="PANTHER" id="PTHR43734:SF7">
    <property type="entry name" value="4,4'-DIAPONEUROSPORENE OXYGENASE"/>
    <property type="match status" value="1"/>
</dbReference>
<keyword evidence="3 5" id="KW-0125">Carotenoid biosynthesis</keyword>
<dbReference type="InterPro" id="IPR054841">
    <property type="entry name" value="carotdesatCrtD"/>
</dbReference>
<dbReference type="EMBL" id="JACHOR010000002">
    <property type="protein sequence ID" value="MBB5746000.1"/>
    <property type="molecule type" value="Genomic_DNA"/>
</dbReference>
<dbReference type="PANTHER" id="PTHR43734">
    <property type="entry name" value="PHYTOENE DESATURASE"/>
    <property type="match status" value="1"/>
</dbReference>
<comment type="similarity">
    <text evidence="2 5">Belongs to the carotenoid/retinoid oxidoreductase family.</text>
</comment>
<dbReference type="NCBIfam" id="TIGR02734">
    <property type="entry name" value="crtI_fam"/>
    <property type="match status" value="1"/>
</dbReference>
<keyword evidence="8" id="KW-1185">Reference proteome</keyword>
<accession>A0A7W9CHY5</accession>
<dbReference type="InterPro" id="IPR014105">
    <property type="entry name" value="Carotenoid/retinoid_OxRdtase"/>
</dbReference>
<reference evidence="7 8" key="1">
    <citation type="submission" date="2020-08" db="EMBL/GenBank/DDBJ databases">
        <title>Genomic Encyclopedia of Type Strains, Phase IV (KMG-IV): sequencing the most valuable type-strain genomes for metagenomic binning, comparative biology and taxonomic classification.</title>
        <authorList>
            <person name="Goeker M."/>
        </authorList>
    </citation>
    <scope>NUCLEOTIDE SEQUENCE [LARGE SCALE GENOMIC DNA]</scope>
    <source>
        <strain evidence="7 8">DSM 4737</strain>
    </source>
</reference>
<evidence type="ECO:0000256" key="4">
    <source>
        <dbReference type="ARBA" id="ARBA00023002"/>
    </source>
</evidence>
<evidence type="ECO:0000259" key="6">
    <source>
        <dbReference type="Pfam" id="PF01593"/>
    </source>
</evidence>
<dbReference type="RefSeq" id="WP_183212953.1">
    <property type="nucleotide sequence ID" value="NZ_JACHOR010000002.1"/>
</dbReference>
<dbReference type="Proteomes" id="UP000545037">
    <property type="component" value="Unassembled WGS sequence"/>
</dbReference>
<dbReference type="EC" id="1.3.99.27" evidence="7"/>
<feature type="domain" description="Amine oxidase" evidence="6">
    <location>
        <begin position="13"/>
        <end position="491"/>
    </location>
</feature>
<dbReference type="Pfam" id="PF01593">
    <property type="entry name" value="Amino_oxidase"/>
    <property type="match status" value="1"/>
</dbReference>
<organism evidence="7 8">
    <name type="scientific">Brevundimonas variabilis</name>
    <dbReference type="NCBI Taxonomy" id="74312"/>
    <lineage>
        <taxon>Bacteria</taxon>
        <taxon>Pseudomonadati</taxon>
        <taxon>Pseudomonadota</taxon>
        <taxon>Alphaproteobacteria</taxon>
        <taxon>Caulobacterales</taxon>
        <taxon>Caulobacteraceae</taxon>
        <taxon>Brevundimonas</taxon>
    </lineage>
</organism>
<evidence type="ECO:0000313" key="7">
    <source>
        <dbReference type="EMBL" id="MBB5746000.1"/>
    </source>
</evidence>
<gene>
    <name evidence="7" type="ORF">GGR13_001584</name>
</gene>
<sequence>MRRNKVIVVGAGIGGLTAAISLCGQGHDVTIIEAADQPGGKLSQLQVGGMGIDSGPTVFTMRWVFEELFASVGQDLSDHLTLTRAETLARHSWPDGSTFDLFTDLERSIDAVGILAGAAEARRFRAFSQHAALIYRVLEGPFLKADKPNTFQFMLDIGLHRSKDAWAIVPYRSMWDQLGTYFHDPRLRQLFGRYATYCGASPFKAPATMMLIAHVEQQGVWLVEGGMKKLPEALATLATSLGATIRCGAPVAAIEARQGRVSGVVLASGEQLEADIVLCNGDPAAIASGRFGPGVAPAVTAAGPGKRSLSAVTFSFTADTPAELVRHNLYFSPDYTAEFDALHAGRMPEIPTVYLCAQDRHDTDPGRAKPGAERFFAIVNAPSDGDVHAYSPQEIDLCRSRTFASMERGGLKIDPASIQMAITTPTDFERRFPATGGALYGLAGHGWDSPFRRPGARTRMPGLYLCGGATHPGAGVPMAALSGRLAAKAVMQDGASMRR</sequence>
<proteinExistence type="inferred from homology"/>
<comment type="pathway">
    <text evidence="1 5">Carotenoid biosynthesis.</text>
</comment>
<dbReference type="InterPro" id="IPR002937">
    <property type="entry name" value="Amino_oxidase"/>
</dbReference>
<keyword evidence="4 5" id="KW-0560">Oxidoreductase</keyword>
<dbReference type="SUPFAM" id="SSF51905">
    <property type="entry name" value="FAD/NAD(P)-binding domain"/>
    <property type="match status" value="1"/>
</dbReference>
<evidence type="ECO:0000256" key="2">
    <source>
        <dbReference type="ARBA" id="ARBA00006046"/>
    </source>
</evidence>
<dbReference type="Gene3D" id="3.50.50.60">
    <property type="entry name" value="FAD/NAD(P)-binding domain"/>
    <property type="match status" value="2"/>
</dbReference>
<dbReference type="GO" id="GO:0016491">
    <property type="term" value="F:oxidoreductase activity"/>
    <property type="evidence" value="ECO:0007669"/>
    <property type="project" value="UniProtKB-KW"/>
</dbReference>
<evidence type="ECO:0000313" key="8">
    <source>
        <dbReference type="Proteomes" id="UP000545037"/>
    </source>
</evidence>
<dbReference type="GO" id="GO:0016117">
    <property type="term" value="P:carotenoid biosynthetic process"/>
    <property type="evidence" value="ECO:0007669"/>
    <property type="project" value="UniProtKB-KW"/>
</dbReference>
<evidence type="ECO:0000256" key="1">
    <source>
        <dbReference type="ARBA" id="ARBA00004829"/>
    </source>
</evidence>
<evidence type="ECO:0000256" key="5">
    <source>
        <dbReference type="RuleBase" id="RU362075"/>
    </source>
</evidence>
<dbReference type="NCBIfam" id="NF045637">
    <property type="entry name" value="carotdesatCrtDProt"/>
    <property type="match status" value="1"/>
</dbReference>
<dbReference type="InterPro" id="IPR036188">
    <property type="entry name" value="FAD/NAD-bd_sf"/>
</dbReference>
<name>A0A7W9CHY5_9CAUL</name>
<comment type="caution">
    <text evidence="7">The sequence shown here is derived from an EMBL/GenBank/DDBJ whole genome shotgun (WGS) entry which is preliminary data.</text>
</comment>
<dbReference type="AlphaFoldDB" id="A0A7W9CHY5"/>
<evidence type="ECO:0000256" key="3">
    <source>
        <dbReference type="ARBA" id="ARBA00022746"/>
    </source>
</evidence>
<protein>
    <submittedName>
        <fullName evidence="7">1-hydroxycarotenoid 3,4-desaturase</fullName>
        <ecNumber evidence="7">1.3.99.27</ecNumber>
    </submittedName>
</protein>